<feature type="signal peptide" evidence="2">
    <location>
        <begin position="1"/>
        <end position="32"/>
    </location>
</feature>
<dbReference type="eggNOG" id="COG2706">
    <property type="taxonomic scope" value="Bacteria"/>
</dbReference>
<dbReference type="InterPro" id="IPR015943">
    <property type="entry name" value="WD40/YVTN_repeat-like_dom_sf"/>
</dbReference>
<dbReference type="InterPro" id="IPR050282">
    <property type="entry name" value="Cycloisomerase_2"/>
</dbReference>
<dbReference type="GO" id="GO:0017057">
    <property type="term" value="F:6-phosphogluconolactonase activity"/>
    <property type="evidence" value="ECO:0007669"/>
    <property type="project" value="TreeGrafter"/>
</dbReference>
<keyword evidence="4" id="KW-1185">Reference proteome</keyword>
<dbReference type="PANTHER" id="PTHR30344:SF1">
    <property type="entry name" value="6-PHOSPHOGLUCONOLACTONASE"/>
    <property type="match status" value="1"/>
</dbReference>
<organism evidence="3 4">
    <name type="scientific">Gordonia sihwensis NBRC 108236</name>
    <dbReference type="NCBI Taxonomy" id="1223544"/>
    <lineage>
        <taxon>Bacteria</taxon>
        <taxon>Bacillati</taxon>
        <taxon>Actinomycetota</taxon>
        <taxon>Actinomycetes</taxon>
        <taxon>Mycobacteriales</taxon>
        <taxon>Gordoniaceae</taxon>
        <taxon>Gordonia</taxon>
    </lineage>
</organism>
<dbReference type="Gene3D" id="2.130.10.10">
    <property type="entry name" value="YVTN repeat-like/Quinoprotein amine dehydrogenase"/>
    <property type="match status" value="3"/>
</dbReference>
<evidence type="ECO:0000256" key="1">
    <source>
        <dbReference type="ARBA" id="ARBA00005564"/>
    </source>
</evidence>
<proteinExistence type="inferred from homology"/>
<dbReference type="SUPFAM" id="SSF50974">
    <property type="entry name" value="Nitrous oxide reductase, N-terminal domain"/>
    <property type="match status" value="1"/>
</dbReference>
<comment type="caution">
    <text evidence="3">The sequence shown here is derived from an EMBL/GenBank/DDBJ whole genome shotgun (WGS) entry which is preliminary data.</text>
</comment>
<name>L7LG60_9ACTN</name>
<gene>
    <name evidence="3" type="ORF">GSI01S_01_00350</name>
</gene>
<dbReference type="RefSeq" id="WP_006894208.1">
    <property type="nucleotide sequence ID" value="NZ_BANU01000001.1"/>
</dbReference>
<dbReference type="EMBL" id="BANU01000001">
    <property type="protein sequence ID" value="GAC59072.1"/>
    <property type="molecule type" value="Genomic_DNA"/>
</dbReference>
<evidence type="ECO:0000313" key="3">
    <source>
        <dbReference type="EMBL" id="GAC59072.1"/>
    </source>
</evidence>
<comment type="similarity">
    <text evidence="1">Belongs to the cycloisomerase 2 family.</text>
</comment>
<dbReference type="InterPro" id="IPR019405">
    <property type="entry name" value="Lactonase_7-beta_prop"/>
</dbReference>
<reference evidence="3 4" key="1">
    <citation type="submission" date="2012-12" db="EMBL/GenBank/DDBJ databases">
        <title>Whole genome shotgun sequence of Gordonia sihwensis NBRC 108236.</title>
        <authorList>
            <person name="Yoshida I."/>
            <person name="Hosoyama A."/>
            <person name="Tsuchikane K."/>
            <person name="Ando Y."/>
            <person name="Baba S."/>
            <person name="Ohji S."/>
            <person name="Hamada M."/>
            <person name="Tamura T."/>
            <person name="Yamazoe A."/>
            <person name="Yamazaki S."/>
            <person name="Fujita N."/>
        </authorList>
    </citation>
    <scope>NUCLEOTIDE SEQUENCE [LARGE SCALE GENOMIC DNA]</scope>
    <source>
        <strain evidence="3 4">NBRC 108236</strain>
    </source>
</reference>
<dbReference type="AlphaFoldDB" id="L7LG60"/>
<evidence type="ECO:0008006" key="5">
    <source>
        <dbReference type="Google" id="ProtNLM"/>
    </source>
</evidence>
<dbReference type="Proteomes" id="UP000035083">
    <property type="component" value="Unassembled WGS sequence"/>
</dbReference>
<sequence length="374" mass="37928">MAILPNGVRVRLTALLTGLVLLTAGVPGTAHAGTPHPRFLLTAGTASQGISVLRVHDDGALTPVPGSPFATGLGVLSLVVSPDGEKVYVPHALDGGVSGYRISASGRLTPIPGADVKVGGAPTAARLTPDGKYLYVVLGGVPGRVTSYRVTGSGALIATGKPTAPVDGFSMVGMGGIDPSGTRMRVVSYIGNTMTNYALGPGGGIRRLGVTRVGLGPVAPGYSPDGRFLYVSDEFSLGLSGFRIGDDGSVTPTPGSPYPTGGVPHGIVMTPDGKRLYVPNAVGTSIAAYNAHADGRLTPIAGSPYPGPAGTLPGQVLLHPNGRYLYDIDVLTARLTSRVTTYRIGADGSLSRTSRPEVDTGVVMSDGPIAAMTP</sequence>
<dbReference type="Pfam" id="PF10282">
    <property type="entry name" value="Lactonase"/>
    <property type="match status" value="1"/>
</dbReference>
<dbReference type="InterPro" id="IPR011045">
    <property type="entry name" value="N2O_reductase_N"/>
</dbReference>
<dbReference type="PANTHER" id="PTHR30344">
    <property type="entry name" value="6-PHOSPHOGLUCONOLACTONASE-RELATED"/>
    <property type="match status" value="1"/>
</dbReference>
<keyword evidence="2" id="KW-0732">Signal</keyword>
<feature type="chain" id="PRO_5003980091" description="6-phosphogluconolactonase" evidence="2">
    <location>
        <begin position="33"/>
        <end position="374"/>
    </location>
</feature>
<evidence type="ECO:0000313" key="4">
    <source>
        <dbReference type="Proteomes" id="UP000035083"/>
    </source>
</evidence>
<evidence type="ECO:0000256" key="2">
    <source>
        <dbReference type="SAM" id="SignalP"/>
    </source>
</evidence>
<accession>L7LG60</accession>
<protein>
    <recommendedName>
        <fullName evidence="5">6-phosphogluconolactonase</fullName>
    </recommendedName>
</protein>